<dbReference type="AlphaFoldDB" id="G9AE53"/>
<feature type="signal peptide" evidence="1">
    <location>
        <begin position="1"/>
        <end position="22"/>
    </location>
</feature>
<geneLocation type="plasmid" evidence="2 3">
    <name>pSfHH103e</name>
</geneLocation>
<name>G9AE53_SINF1</name>
<protein>
    <submittedName>
        <fullName evidence="2">Uncharacterized protein</fullName>
    </submittedName>
</protein>
<gene>
    <name evidence="2" type="ordered locus">SFHH103_04869</name>
</gene>
<evidence type="ECO:0000256" key="1">
    <source>
        <dbReference type="SAM" id="SignalP"/>
    </source>
</evidence>
<keyword evidence="1" id="KW-0732">Signal</keyword>
<dbReference type="EMBL" id="HE616899">
    <property type="protein sequence ID" value="CCE99335.1"/>
    <property type="molecule type" value="Genomic_DNA"/>
</dbReference>
<dbReference type="HOGENOM" id="CLU_2194811_0_0_5"/>
<evidence type="ECO:0000313" key="3">
    <source>
        <dbReference type="Proteomes" id="UP000007735"/>
    </source>
</evidence>
<accession>G9AE53</accession>
<dbReference type="Proteomes" id="UP000007735">
    <property type="component" value="Plasmid pSfHH103e"/>
</dbReference>
<feature type="chain" id="PRO_5003519577" evidence="1">
    <location>
        <begin position="23"/>
        <end position="108"/>
    </location>
</feature>
<proteinExistence type="predicted"/>
<dbReference type="KEGG" id="sfh:SFHH103_04869"/>
<dbReference type="RefSeq" id="WP_014330995.1">
    <property type="nucleotide sequence ID" value="NC_016815.1"/>
</dbReference>
<reference evidence="2 3" key="1">
    <citation type="journal article" date="2012" name="J. Bacteriol.">
        <title>Genome sequence of the soybean symbiont Sinorhizobium fredii HH103.</title>
        <authorList>
            <person name="Weidner S."/>
            <person name="Becker A."/>
            <person name="Bonilla I."/>
            <person name="Jaenicke S."/>
            <person name="Lloret J."/>
            <person name="Margaret I."/>
            <person name="Puhler A."/>
            <person name="Ruiz-Sainz J.E."/>
            <person name="Schneiker-Bekel S."/>
            <person name="Szczepanowski R."/>
            <person name="Vinardell J.M."/>
            <person name="Zehner S."/>
            <person name="Gottfert M."/>
        </authorList>
    </citation>
    <scope>NUCLEOTIDE SEQUENCE [LARGE SCALE GENOMIC DNA]</scope>
    <source>
        <strain evidence="2 3">HH103</strain>
        <plasmid evidence="3">pSfHH103e</plasmid>
    </source>
</reference>
<organism evidence="2 3">
    <name type="scientific">Sinorhizobium fredii (strain HH103)</name>
    <dbReference type="NCBI Taxonomy" id="1117943"/>
    <lineage>
        <taxon>Bacteria</taxon>
        <taxon>Pseudomonadati</taxon>
        <taxon>Pseudomonadota</taxon>
        <taxon>Alphaproteobacteria</taxon>
        <taxon>Hyphomicrobiales</taxon>
        <taxon>Rhizobiaceae</taxon>
        <taxon>Sinorhizobium/Ensifer group</taxon>
        <taxon>Sinorhizobium</taxon>
    </lineage>
</organism>
<keyword evidence="2" id="KW-0614">Plasmid</keyword>
<sequence>MMRKIVATSLLLASFIPGPALAQDVELYIDGGGRYSEEPRYYDEDYRDYRAERRYCTPRRALAIAQAEGLPGAQIGRTTNRWIEIRGTRGRSIVFGLSPRCPILGYND</sequence>
<evidence type="ECO:0000313" key="2">
    <source>
        <dbReference type="EMBL" id="CCE99335.1"/>
    </source>
</evidence>